<proteinExistence type="predicted"/>
<dbReference type="Proteomes" id="UP000324222">
    <property type="component" value="Unassembled WGS sequence"/>
</dbReference>
<organism evidence="3 4">
    <name type="scientific">Portunus trituberculatus</name>
    <name type="common">Swimming crab</name>
    <name type="synonym">Neptunus trituberculatus</name>
    <dbReference type="NCBI Taxonomy" id="210409"/>
    <lineage>
        <taxon>Eukaryota</taxon>
        <taxon>Metazoa</taxon>
        <taxon>Ecdysozoa</taxon>
        <taxon>Arthropoda</taxon>
        <taxon>Crustacea</taxon>
        <taxon>Multicrustacea</taxon>
        <taxon>Malacostraca</taxon>
        <taxon>Eumalacostraca</taxon>
        <taxon>Eucarida</taxon>
        <taxon>Decapoda</taxon>
        <taxon>Pleocyemata</taxon>
        <taxon>Brachyura</taxon>
        <taxon>Eubrachyura</taxon>
        <taxon>Portunoidea</taxon>
        <taxon>Portunidae</taxon>
        <taxon>Portuninae</taxon>
        <taxon>Portunus</taxon>
    </lineage>
</organism>
<sequence length="240" mass="26981">MVGEVEPLVNSQVEPLHGSRSSETPQENLHVALFSSSLSEQEALPKPADKLTFHSGLGKHVKFQSTTNTTQDPLVETEGKKYGNKLDSGAQQSLNVLKKLAGLRWGLMGWEDVSNSPPTDSSSSLTFLYHLLTSFQALKFEKKHLKEELTTTLKKFKDLSEECNTKQHLYEKRETRLIEADRQLGELQQAWAASHEISQQETAKLKAKCYVLKQVSCNLVLHKIMFSISIIHVVFFGPMV</sequence>
<accession>A0A5B7E238</accession>
<keyword evidence="4" id="KW-1185">Reference proteome</keyword>
<reference evidence="3 4" key="1">
    <citation type="submission" date="2019-05" db="EMBL/GenBank/DDBJ databases">
        <title>Another draft genome of Portunus trituberculatus and its Hox gene families provides insights of decapod evolution.</title>
        <authorList>
            <person name="Jeong J.-H."/>
            <person name="Song I."/>
            <person name="Kim S."/>
            <person name="Choi T."/>
            <person name="Kim D."/>
            <person name="Ryu S."/>
            <person name="Kim W."/>
        </authorList>
    </citation>
    <scope>NUCLEOTIDE SEQUENCE [LARGE SCALE GENOMIC DNA]</scope>
    <source>
        <tissue evidence="3">Muscle</tissue>
    </source>
</reference>
<evidence type="ECO:0000256" key="1">
    <source>
        <dbReference type="SAM" id="Coils"/>
    </source>
</evidence>
<feature type="region of interest" description="Disordered" evidence="2">
    <location>
        <begin position="1"/>
        <end position="26"/>
    </location>
</feature>
<feature type="compositionally biased region" description="Polar residues" evidence="2">
    <location>
        <begin position="9"/>
        <end position="26"/>
    </location>
</feature>
<evidence type="ECO:0000313" key="4">
    <source>
        <dbReference type="Proteomes" id="UP000324222"/>
    </source>
</evidence>
<dbReference type="EMBL" id="VSRR010001842">
    <property type="protein sequence ID" value="MPC28020.1"/>
    <property type="molecule type" value="Genomic_DNA"/>
</dbReference>
<evidence type="ECO:0000313" key="3">
    <source>
        <dbReference type="EMBL" id="MPC28020.1"/>
    </source>
</evidence>
<evidence type="ECO:0000256" key="2">
    <source>
        <dbReference type="SAM" id="MobiDB-lite"/>
    </source>
</evidence>
<gene>
    <name evidence="3" type="ORF">E2C01_021213</name>
</gene>
<dbReference type="OrthoDB" id="6380657at2759"/>
<keyword evidence="1" id="KW-0175">Coiled coil</keyword>
<dbReference type="AlphaFoldDB" id="A0A5B7E238"/>
<protein>
    <submittedName>
        <fullName evidence="3">Uncharacterized protein</fullName>
    </submittedName>
</protein>
<name>A0A5B7E238_PORTR</name>
<comment type="caution">
    <text evidence="3">The sequence shown here is derived from an EMBL/GenBank/DDBJ whole genome shotgun (WGS) entry which is preliminary data.</text>
</comment>
<feature type="coiled-coil region" evidence="1">
    <location>
        <begin position="142"/>
        <end position="190"/>
    </location>
</feature>